<evidence type="ECO:0000313" key="3">
    <source>
        <dbReference type="Proteomes" id="UP000001861"/>
    </source>
</evidence>
<feature type="compositionally biased region" description="Basic and acidic residues" evidence="1">
    <location>
        <begin position="1142"/>
        <end position="1152"/>
    </location>
</feature>
<dbReference type="InParanoid" id="D6RK68"/>
<feature type="region of interest" description="Disordered" evidence="1">
    <location>
        <begin position="414"/>
        <end position="456"/>
    </location>
</feature>
<feature type="compositionally biased region" description="Polar residues" evidence="1">
    <location>
        <begin position="965"/>
        <end position="978"/>
    </location>
</feature>
<dbReference type="VEuPathDB" id="FungiDB:CC1G_13727"/>
<feature type="compositionally biased region" description="Polar residues" evidence="1">
    <location>
        <begin position="840"/>
        <end position="849"/>
    </location>
</feature>
<organism evidence="2 3">
    <name type="scientific">Coprinopsis cinerea (strain Okayama-7 / 130 / ATCC MYA-4618 / FGSC 9003)</name>
    <name type="common">Inky cap fungus</name>
    <name type="synonym">Hormographiella aspergillata</name>
    <dbReference type="NCBI Taxonomy" id="240176"/>
    <lineage>
        <taxon>Eukaryota</taxon>
        <taxon>Fungi</taxon>
        <taxon>Dikarya</taxon>
        <taxon>Basidiomycota</taxon>
        <taxon>Agaricomycotina</taxon>
        <taxon>Agaricomycetes</taxon>
        <taxon>Agaricomycetidae</taxon>
        <taxon>Agaricales</taxon>
        <taxon>Agaricineae</taxon>
        <taxon>Psathyrellaceae</taxon>
        <taxon>Coprinopsis</taxon>
    </lineage>
</organism>
<name>D6RK68_COPC7</name>
<feature type="compositionally biased region" description="Acidic residues" evidence="1">
    <location>
        <begin position="431"/>
        <end position="445"/>
    </location>
</feature>
<dbReference type="STRING" id="240176.D6RK68"/>
<feature type="compositionally biased region" description="Acidic residues" evidence="1">
    <location>
        <begin position="604"/>
        <end position="620"/>
    </location>
</feature>
<feature type="compositionally biased region" description="Polar residues" evidence="1">
    <location>
        <begin position="810"/>
        <end position="826"/>
    </location>
</feature>
<feature type="compositionally biased region" description="Polar residues" evidence="1">
    <location>
        <begin position="76"/>
        <end position="88"/>
    </location>
</feature>
<feature type="compositionally biased region" description="Basic and acidic residues" evidence="1">
    <location>
        <begin position="585"/>
        <end position="599"/>
    </location>
</feature>
<dbReference type="OrthoDB" id="2526154at2759"/>
<comment type="caution">
    <text evidence="2">The sequence shown here is derived from an EMBL/GenBank/DDBJ whole genome shotgun (WGS) entry which is preliminary data.</text>
</comment>
<dbReference type="EMBL" id="AACS02000001">
    <property type="protein sequence ID" value="EFI28701.1"/>
    <property type="molecule type" value="Genomic_DNA"/>
</dbReference>
<feature type="compositionally biased region" description="Pro residues" evidence="1">
    <location>
        <begin position="689"/>
        <end position="700"/>
    </location>
</feature>
<feature type="compositionally biased region" description="Polar residues" evidence="1">
    <location>
        <begin position="1224"/>
        <end position="1242"/>
    </location>
</feature>
<dbReference type="eggNOG" id="ENOG502S8P6">
    <property type="taxonomic scope" value="Eukaryota"/>
</dbReference>
<dbReference type="GeneID" id="6008020"/>
<gene>
    <name evidence="2" type="ORF">CC1G_13727</name>
</gene>
<feature type="compositionally biased region" description="Polar residues" evidence="1">
    <location>
        <begin position="1041"/>
        <end position="1055"/>
    </location>
</feature>
<feature type="region of interest" description="Disordered" evidence="1">
    <location>
        <begin position="173"/>
        <end position="198"/>
    </location>
</feature>
<feature type="compositionally biased region" description="Basic and acidic residues" evidence="1">
    <location>
        <begin position="381"/>
        <end position="393"/>
    </location>
</feature>
<sequence length="1266" mass="137000">MADSANINGTSRSSATSSVSPTWGPPKSPLAPERLAKLANALGVSTPIPPTSKPSGPPFLSRSFSDFSGPPESLRRSPTPSVTSSAGFNVQPPPTSRYLLHVIPPMHLPHDPDTYDSVLTPPPPTASGYHTQFRRGTLVPVHSTLQAQLGAIAKEYALPSTAGLILYLVSSGSSTRPQSPTGSEVNPMLNSEGDEPGPRLSEEIWRHLWYRVIQAEQRDGNMLLLPSLSRSPTPLLSPTAARSTPFLVTEFNANLRLPASPISPRPTYPSIASPSTPSSVSDLRSSSKSAPPSESAAQSEPDTPDTSVDVHDSASVMRANSLDLPGLGSTSLIPILAKVEFDIDTRKAAWYKPWLRSRKVNHAKRNRSRNGKGENASGESGNEKDEENAKAKEPAIPLLMGKKKKGGVDALLKTDLTDDATLNEGGYEQLTDSDSDSDDDLEFAEDSTAKDPLEDVFGSDADTWAEMKAERGVNPNVVDLALTGEELTRPDDSFITDDNHFTREEEEVREMLDRMSQGGRTPDPFMNEEQTSPTLSKKHVPAPLVIVPNPNSEHIISTEPSPAPTASLSYLEGDSPAELQDDDDYGYRAKSPTESEKRSGALFEDLDLGLDPSEDYDDNDPNDRRRSQYVMKAQLDEIERTLAQLSPRILKTDLDDDVNQSFSSATLSPNSPAKLTLSPLRNSDLSPAPRLPQHPDPPNEPTEGASWPAIPFSLIKNASESESNPNRPPSPPQLAVNGITTSAPRSFIVRNPSGEVSSETIQRKKELEEEQALYGKNRKNSIESPVIPLSPDPFGRYSSSTPENVPVLTENGSQWDTVTLGRTSMSLGEDKIPPPGGRTRSGTTISRFSADSLLDEPAPTAAAAKSNRGTLMSVKSIKNLWRKSNKGDKDKDKEKDKEKNQPPPVPNGASASGRVSPGVPPKRSSGRVSPGVPLRPERPSQENLDLPDVPALPAGSNYGRFSPQPGMNNRPPSRASQESSRRPSGEMSRTPSMGSNRPSMDYSGIPQNRRPSMDQRPQESMPPLPPPMMNQQGLSVPFANRGNNNSPIIPTQMLPSRTGGALDRLHFDQESPYPNPIRTVRYAPRTPSPPQQQLLQQQQQHFMQQQQQQGQLASIPEQQQQQEQLARKSILKWKSSAGANHHSQEYEPRSSFDRTSYNGAAAAGGPHGGRKASVTNFTSDMPPPSPFLPDHLAAGGMGMDMNGGPSRAPSAASYAPSFDPRPTSPSANSFTSDRSIDSSQFEIVSPRMGSGLPYPSTSYHHGSQES</sequence>
<feature type="region of interest" description="Disordered" evidence="1">
    <location>
        <begin position="361"/>
        <end position="400"/>
    </location>
</feature>
<dbReference type="HOGENOM" id="CLU_003032_0_0_1"/>
<proteinExistence type="predicted"/>
<feature type="region of interest" description="Disordered" evidence="1">
    <location>
        <begin position="782"/>
        <end position="1266"/>
    </location>
</feature>
<dbReference type="AlphaFoldDB" id="D6RK68"/>
<dbReference type="KEGG" id="cci:CC1G_13727"/>
<dbReference type="Proteomes" id="UP000001861">
    <property type="component" value="Unassembled WGS sequence"/>
</dbReference>
<feature type="region of interest" description="Disordered" evidence="1">
    <location>
        <begin position="1"/>
        <end position="93"/>
    </location>
</feature>
<feature type="compositionally biased region" description="Low complexity" evidence="1">
    <location>
        <begin position="1091"/>
        <end position="1124"/>
    </location>
</feature>
<protein>
    <submittedName>
        <fullName evidence="2">Uncharacterized protein</fullName>
    </submittedName>
</protein>
<reference evidence="2 3" key="1">
    <citation type="journal article" date="2010" name="Proc. Natl. Acad. Sci. U.S.A.">
        <title>Insights into evolution of multicellular fungi from the assembled chromosomes of the mushroom Coprinopsis cinerea (Coprinus cinereus).</title>
        <authorList>
            <person name="Stajich J.E."/>
            <person name="Wilke S.K."/>
            <person name="Ahren D."/>
            <person name="Au C.H."/>
            <person name="Birren B.W."/>
            <person name="Borodovsky M."/>
            <person name="Burns C."/>
            <person name="Canback B."/>
            <person name="Casselton L.A."/>
            <person name="Cheng C.K."/>
            <person name="Deng J."/>
            <person name="Dietrich F.S."/>
            <person name="Fargo D.C."/>
            <person name="Farman M.L."/>
            <person name="Gathman A.C."/>
            <person name="Goldberg J."/>
            <person name="Guigo R."/>
            <person name="Hoegger P.J."/>
            <person name="Hooker J.B."/>
            <person name="Huggins A."/>
            <person name="James T.Y."/>
            <person name="Kamada T."/>
            <person name="Kilaru S."/>
            <person name="Kodira C."/>
            <person name="Kues U."/>
            <person name="Kupfer D."/>
            <person name="Kwan H.S."/>
            <person name="Lomsadze A."/>
            <person name="Li W."/>
            <person name="Lilly W.W."/>
            <person name="Ma L.J."/>
            <person name="Mackey A.J."/>
            <person name="Manning G."/>
            <person name="Martin F."/>
            <person name="Muraguchi H."/>
            <person name="Natvig D.O."/>
            <person name="Palmerini H."/>
            <person name="Ramesh M.A."/>
            <person name="Rehmeyer C.J."/>
            <person name="Roe B.A."/>
            <person name="Shenoy N."/>
            <person name="Stanke M."/>
            <person name="Ter-Hovhannisyan V."/>
            <person name="Tunlid A."/>
            <person name="Velagapudi R."/>
            <person name="Vision T.J."/>
            <person name="Zeng Q."/>
            <person name="Zolan M.E."/>
            <person name="Pukkila P.J."/>
        </authorList>
    </citation>
    <scope>NUCLEOTIDE SEQUENCE [LARGE SCALE GENOMIC DNA]</scope>
    <source>
        <strain evidence="3">Okayama-7 / 130 / ATCC MYA-4618 / FGSC 9003</strain>
    </source>
</reference>
<feature type="compositionally biased region" description="Basic residues" evidence="1">
    <location>
        <begin position="361"/>
        <end position="370"/>
    </location>
</feature>
<feature type="compositionally biased region" description="Polar residues" evidence="1">
    <location>
        <begin position="549"/>
        <end position="568"/>
    </location>
</feature>
<feature type="region of interest" description="Disordered" evidence="1">
    <location>
        <begin position="258"/>
        <end position="309"/>
    </location>
</feature>
<feature type="compositionally biased region" description="Polar residues" evidence="1">
    <location>
        <begin position="987"/>
        <end position="998"/>
    </location>
</feature>
<keyword evidence="3" id="KW-1185">Reference proteome</keyword>
<feature type="compositionally biased region" description="Low complexity" evidence="1">
    <location>
        <begin position="10"/>
        <end position="22"/>
    </location>
</feature>
<dbReference type="RefSeq" id="XP_002912195.1">
    <property type="nucleotide sequence ID" value="XM_002912149.1"/>
</dbReference>
<dbReference type="OMA" id="YHTHFRR"/>
<feature type="compositionally biased region" description="Polar residues" evidence="1">
    <location>
        <begin position="1255"/>
        <end position="1266"/>
    </location>
</feature>
<feature type="compositionally biased region" description="Polar residues" evidence="1">
    <location>
        <begin position="173"/>
        <end position="184"/>
    </location>
</feature>
<evidence type="ECO:0000256" key="1">
    <source>
        <dbReference type="SAM" id="MobiDB-lite"/>
    </source>
</evidence>
<feature type="compositionally biased region" description="Polar residues" evidence="1">
    <location>
        <begin position="659"/>
        <end position="685"/>
    </location>
</feature>
<feature type="compositionally biased region" description="Basic and acidic residues" evidence="1">
    <location>
        <begin position="489"/>
        <end position="503"/>
    </location>
</feature>
<feature type="region of interest" description="Disordered" evidence="1">
    <location>
        <begin position="489"/>
        <end position="628"/>
    </location>
</feature>
<accession>D6RK68</accession>
<feature type="compositionally biased region" description="Pro residues" evidence="1">
    <location>
        <begin position="47"/>
        <end position="57"/>
    </location>
</feature>
<feature type="compositionally biased region" description="Low complexity" evidence="1">
    <location>
        <begin position="269"/>
        <end position="301"/>
    </location>
</feature>
<feature type="compositionally biased region" description="Basic and acidic residues" evidence="1">
    <location>
        <begin position="885"/>
        <end position="900"/>
    </location>
</feature>
<feature type="compositionally biased region" description="Low complexity" evidence="1">
    <location>
        <begin position="1199"/>
        <end position="1220"/>
    </location>
</feature>
<evidence type="ECO:0000313" key="2">
    <source>
        <dbReference type="EMBL" id="EFI28701.1"/>
    </source>
</evidence>
<feature type="region of interest" description="Disordered" evidence="1">
    <location>
        <begin position="659"/>
        <end position="738"/>
    </location>
</feature>